<comment type="caution">
    <text evidence="1">The sequence shown here is derived from an EMBL/GenBank/DDBJ whole genome shotgun (WGS) entry which is preliminary data.</text>
</comment>
<name>A0ABP0V7K5_9BRYO</name>
<evidence type="ECO:0000313" key="1">
    <source>
        <dbReference type="EMBL" id="CAK9250379.1"/>
    </source>
</evidence>
<dbReference type="EMBL" id="CAXAQS010000162">
    <property type="protein sequence ID" value="CAK9250379.1"/>
    <property type="molecule type" value="Genomic_DNA"/>
</dbReference>
<dbReference type="Proteomes" id="UP001497444">
    <property type="component" value="Unassembled WGS sequence"/>
</dbReference>
<keyword evidence="2" id="KW-1185">Reference proteome</keyword>
<proteinExistence type="predicted"/>
<protein>
    <submittedName>
        <fullName evidence="1">Uncharacterized protein</fullName>
    </submittedName>
</protein>
<evidence type="ECO:0000313" key="2">
    <source>
        <dbReference type="Proteomes" id="UP001497444"/>
    </source>
</evidence>
<reference evidence="1" key="1">
    <citation type="submission" date="2024-02" db="EMBL/GenBank/DDBJ databases">
        <authorList>
            <consortium name="ELIXIR-Norway"/>
            <consortium name="Elixir Norway"/>
        </authorList>
    </citation>
    <scope>NUCLEOTIDE SEQUENCE</scope>
</reference>
<organism evidence="1 2">
    <name type="scientific">Sphagnum jensenii</name>
    <dbReference type="NCBI Taxonomy" id="128206"/>
    <lineage>
        <taxon>Eukaryota</taxon>
        <taxon>Viridiplantae</taxon>
        <taxon>Streptophyta</taxon>
        <taxon>Embryophyta</taxon>
        <taxon>Bryophyta</taxon>
        <taxon>Sphagnophytina</taxon>
        <taxon>Sphagnopsida</taxon>
        <taxon>Sphagnales</taxon>
        <taxon>Sphagnaceae</taxon>
        <taxon>Sphagnum</taxon>
    </lineage>
</organism>
<gene>
    <name evidence="1" type="ORF">CSSPJE1EN1_LOCUS25757</name>
</gene>
<accession>A0ABP0V7K5</accession>
<sequence length="224" mass="23997">MSPYFRVPVAAPEGELAIDGALVAALLQTVKGKKLVTRSFALLPPEKRWVLVQPVLTRVLQAEVVVGLEEQGAEVKLVGAVQFFFKQALLHASALQDHSRTAAGGPGLEAAVEGYISFVQMVLAHFRQCLKGVIVTFMGGQQLRRALRIDEPGMGGGQGPENHRLQLFRSLIASGDRLAAMLLSAVSGGRDAKAGATRAEEWRQIKETFLELLGGGADLSVVMD</sequence>